<dbReference type="FunFam" id="1.10.340.30:FF:000001">
    <property type="entry name" value="Endonuclease III"/>
    <property type="match status" value="1"/>
</dbReference>
<dbReference type="AlphaFoldDB" id="X0ZGT7"/>
<name>X0ZGT7_9ZZZZ</name>
<evidence type="ECO:0000256" key="7">
    <source>
        <dbReference type="ARBA" id="ARBA00023014"/>
    </source>
</evidence>
<evidence type="ECO:0000256" key="4">
    <source>
        <dbReference type="ARBA" id="ARBA00022763"/>
    </source>
</evidence>
<protein>
    <recommendedName>
        <fullName evidence="10">HhH-GPD domain-containing protein</fullName>
    </recommendedName>
</protein>
<evidence type="ECO:0000259" key="10">
    <source>
        <dbReference type="Pfam" id="PF00730"/>
    </source>
</evidence>
<evidence type="ECO:0000256" key="1">
    <source>
        <dbReference type="ARBA" id="ARBA00008343"/>
    </source>
</evidence>
<evidence type="ECO:0000256" key="5">
    <source>
        <dbReference type="ARBA" id="ARBA00022801"/>
    </source>
</evidence>
<organism evidence="11">
    <name type="scientific">marine sediment metagenome</name>
    <dbReference type="NCBI Taxonomy" id="412755"/>
    <lineage>
        <taxon>unclassified sequences</taxon>
        <taxon>metagenomes</taxon>
        <taxon>ecological metagenomes</taxon>
    </lineage>
</organism>
<comment type="caution">
    <text evidence="11">The sequence shown here is derived from an EMBL/GenBank/DDBJ whole genome shotgun (WGS) entry which is preliminary data.</text>
</comment>
<reference evidence="11" key="1">
    <citation type="journal article" date="2014" name="Front. Microbiol.">
        <title>High frequency of phylogenetically diverse reductive dehalogenase-homologous genes in deep subseafloor sedimentary metagenomes.</title>
        <authorList>
            <person name="Kawai M."/>
            <person name="Futagami T."/>
            <person name="Toyoda A."/>
            <person name="Takaki Y."/>
            <person name="Nishi S."/>
            <person name="Hori S."/>
            <person name="Arai W."/>
            <person name="Tsubouchi T."/>
            <person name="Morono Y."/>
            <person name="Uchiyama I."/>
            <person name="Ito T."/>
            <person name="Fujiyama A."/>
            <person name="Inagaki F."/>
            <person name="Takami H."/>
        </authorList>
    </citation>
    <scope>NUCLEOTIDE SEQUENCE</scope>
    <source>
        <strain evidence="11">Expedition CK06-06</strain>
    </source>
</reference>
<keyword evidence="9" id="KW-0326">Glycosidase</keyword>
<dbReference type="EMBL" id="BART01001435">
    <property type="protein sequence ID" value="GAG68845.1"/>
    <property type="molecule type" value="Genomic_DNA"/>
</dbReference>
<evidence type="ECO:0000256" key="2">
    <source>
        <dbReference type="ARBA" id="ARBA00022485"/>
    </source>
</evidence>
<keyword evidence="7" id="KW-0411">Iron-sulfur</keyword>
<dbReference type="GO" id="GO:0051539">
    <property type="term" value="F:4 iron, 4 sulfur cluster binding"/>
    <property type="evidence" value="ECO:0007669"/>
    <property type="project" value="UniProtKB-KW"/>
</dbReference>
<sequence>MKSKSDKERVSEILRILHKNFPEAKTALKCSNAFELLIATILSAQCTDKQVNKVMENLVKKYPSPYEYAYVNPIDLEEDIKSTGFFRNKAKNIIACCKKLLKDFDGKVPDNMEDLVSLPG</sequence>
<keyword evidence="2" id="KW-0004">4Fe-4S</keyword>
<keyword evidence="3" id="KW-0479">Metal-binding</keyword>
<evidence type="ECO:0000256" key="3">
    <source>
        <dbReference type="ARBA" id="ARBA00022723"/>
    </source>
</evidence>
<accession>X0ZGT7</accession>
<keyword evidence="6" id="KW-0408">Iron</keyword>
<keyword evidence="4" id="KW-0227">DNA damage</keyword>
<feature type="non-terminal residue" evidence="11">
    <location>
        <position position="120"/>
    </location>
</feature>
<feature type="domain" description="HhH-GPD" evidence="10">
    <location>
        <begin position="38"/>
        <end position="101"/>
    </location>
</feature>
<gene>
    <name evidence="11" type="ORF">S01H4_05077</name>
</gene>
<proteinExistence type="inferred from homology"/>
<dbReference type="GO" id="GO:0006285">
    <property type="term" value="P:base-excision repair, AP site formation"/>
    <property type="evidence" value="ECO:0007669"/>
    <property type="project" value="TreeGrafter"/>
</dbReference>
<dbReference type="Gene3D" id="1.10.340.30">
    <property type="entry name" value="Hypothetical protein, domain 2"/>
    <property type="match status" value="1"/>
</dbReference>
<evidence type="ECO:0000256" key="6">
    <source>
        <dbReference type="ARBA" id="ARBA00023004"/>
    </source>
</evidence>
<evidence type="ECO:0000313" key="11">
    <source>
        <dbReference type="EMBL" id="GAG68845.1"/>
    </source>
</evidence>
<evidence type="ECO:0000256" key="9">
    <source>
        <dbReference type="ARBA" id="ARBA00023295"/>
    </source>
</evidence>
<dbReference type="PANTHER" id="PTHR10359">
    <property type="entry name" value="A/G-SPECIFIC ADENINE GLYCOSYLASE/ENDONUCLEASE III"/>
    <property type="match status" value="1"/>
</dbReference>
<dbReference type="Pfam" id="PF00730">
    <property type="entry name" value="HhH-GPD"/>
    <property type="match status" value="1"/>
</dbReference>
<dbReference type="InterPro" id="IPR003265">
    <property type="entry name" value="HhH-GPD_domain"/>
</dbReference>
<comment type="similarity">
    <text evidence="1">Belongs to the Nth/MutY family.</text>
</comment>
<dbReference type="CDD" id="cd00056">
    <property type="entry name" value="ENDO3c"/>
    <property type="match status" value="1"/>
</dbReference>
<dbReference type="InterPro" id="IPR011257">
    <property type="entry name" value="DNA_glycosylase"/>
</dbReference>
<keyword evidence="8" id="KW-0234">DNA repair</keyword>
<dbReference type="PANTHER" id="PTHR10359:SF18">
    <property type="entry name" value="ENDONUCLEASE III"/>
    <property type="match status" value="1"/>
</dbReference>
<dbReference type="GO" id="GO:0046872">
    <property type="term" value="F:metal ion binding"/>
    <property type="evidence" value="ECO:0007669"/>
    <property type="project" value="UniProtKB-KW"/>
</dbReference>
<dbReference type="GO" id="GO:0019104">
    <property type="term" value="F:DNA N-glycosylase activity"/>
    <property type="evidence" value="ECO:0007669"/>
    <property type="project" value="TreeGrafter"/>
</dbReference>
<keyword evidence="5" id="KW-0378">Hydrolase</keyword>
<evidence type="ECO:0000256" key="8">
    <source>
        <dbReference type="ARBA" id="ARBA00023204"/>
    </source>
</evidence>
<dbReference type="SUPFAM" id="SSF48150">
    <property type="entry name" value="DNA-glycosylase"/>
    <property type="match status" value="1"/>
</dbReference>